<evidence type="ECO:0000256" key="4">
    <source>
        <dbReference type="SAM" id="MobiDB-lite"/>
    </source>
</evidence>
<evidence type="ECO:0000256" key="2">
    <source>
        <dbReference type="ARBA" id="ARBA00023274"/>
    </source>
</evidence>
<dbReference type="Gene3D" id="3.30.1320.10">
    <property type="match status" value="1"/>
</dbReference>
<protein>
    <recommendedName>
        <fullName evidence="3">Small ribosomal subunit protein bS16</fullName>
    </recommendedName>
</protein>
<dbReference type="GO" id="GO:0005737">
    <property type="term" value="C:cytoplasm"/>
    <property type="evidence" value="ECO:0007669"/>
    <property type="project" value="UniProtKB-ARBA"/>
</dbReference>
<dbReference type="Pfam" id="PF00886">
    <property type="entry name" value="Ribosomal_S16"/>
    <property type="match status" value="1"/>
</dbReference>
<gene>
    <name evidence="3 5" type="primary">rpsP</name>
    <name evidence="5" type="ORF">DRH29_02085</name>
</gene>
<keyword evidence="1 3" id="KW-0689">Ribosomal protein</keyword>
<dbReference type="GO" id="GO:0003735">
    <property type="term" value="F:structural constituent of ribosome"/>
    <property type="evidence" value="ECO:0007669"/>
    <property type="project" value="InterPro"/>
</dbReference>
<evidence type="ECO:0000313" key="5">
    <source>
        <dbReference type="EMBL" id="RLC37366.1"/>
    </source>
</evidence>
<reference evidence="5 6" key="1">
    <citation type="submission" date="2018-06" db="EMBL/GenBank/DDBJ databases">
        <title>Extensive metabolic versatility and redundancy in microbially diverse, dynamic hydrothermal sediments.</title>
        <authorList>
            <person name="Dombrowski N."/>
            <person name="Teske A."/>
            <person name="Baker B.J."/>
        </authorList>
    </citation>
    <scope>NUCLEOTIDE SEQUENCE [LARGE SCALE GENOMIC DNA]</scope>
    <source>
        <strain evidence="5">B79_G16</strain>
    </source>
</reference>
<feature type="region of interest" description="Disordered" evidence="4">
    <location>
        <begin position="83"/>
        <end position="189"/>
    </location>
</feature>
<name>A0A420ZD44_UNCK3</name>
<comment type="similarity">
    <text evidence="3">Belongs to the bacterial ribosomal protein bS16 family.</text>
</comment>
<comment type="caution">
    <text evidence="5">The sequence shown here is derived from an EMBL/GenBank/DDBJ whole genome shotgun (WGS) entry which is preliminary data.</text>
</comment>
<dbReference type="GO" id="GO:0006412">
    <property type="term" value="P:translation"/>
    <property type="evidence" value="ECO:0007669"/>
    <property type="project" value="UniProtKB-UniRule"/>
</dbReference>
<dbReference type="Proteomes" id="UP000281261">
    <property type="component" value="Unassembled WGS sequence"/>
</dbReference>
<feature type="compositionally biased region" description="Basic and acidic residues" evidence="4">
    <location>
        <begin position="148"/>
        <end position="168"/>
    </location>
</feature>
<evidence type="ECO:0000256" key="3">
    <source>
        <dbReference type="HAMAP-Rule" id="MF_00385"/>
    </source>
</evidence>
<evidence type="ECO:0000256" key="1">
    <source>
        <dbReference type="ARBA" id="ARBA00022980"/>
    </source>
</evidence>
<dbReference type="InterPro" id="IPR000307">
    <property type="entry name" value="Ribosomal_bS16"/>
</dbReference>
<dbReference type="NCBIfam" id="TIGR00002">
    <property type="entry name" value="S16"/>
    <property type="match status" value="1"/>
</dbReference>
<dbReference type="InterPro" id="IPR023803">
    <property type="entry name" value="Ribosomal_bS16_dom_sf"/>
</dbReference>
<feature type="compositionally biased region" description="Polar residues" evidence="4">
    <location>
        <begin position="171"/>
        <end position="182"/>
    </location>
</feature>
<feature type="compositionally biased region" description="Basic and acidic residues" evidence="4">
    <location>
        <begin position="114"/>
        <end position="141"/>
    </location>
</feature>
<dbReference type="EMBL" id="QMNG01000005">
    <property type="protein sequence ID" value="RLC37366.1"/>
    <property type="molecule type" value="Genomic_DNA"/>
</dbReference>
<dbReference type="SUPFAM" id="SSF54565">
    <property type="entry name" value="Ribosomal protein S16"/>
    <property type="match status" value="1"/>
</dbReference>
<keyword evidence="2 3" id="KW-0687">Ribonucleoprotein</keyword>
<sequence>MLVIRLARTGRRNQPKFRVVVAEHSKPVKGRVVEVVGHYNPTVKQNPLTINKEAIEAWLSKGVQPSNTISRLLNEYAGFDLDVKQRPARPPKKKAKEEKPADSAAAPADGQSDQADKKESGDDDKKAGEPVKEPSTEKVKAEAQPADKPAEDEKANESAAPSDKKIEPDTSDATPTDEQSGEQAGEAGK</sequence>
<dbReference type="HAMAP" id="MF_00385">
    <property type="entry name" value="Ribosomal_bS16"/>
    <property type="match status" value="1"/>
</dbReference>
<evidence type="ECO:0000313" key="6">
    <source>
        <dbReference type="Proteomes" id="UP000281261"/>
    </source>
</evidence>
<proteinExistence type="inferred from homology"/>
<dbReference type="PANTHER" id="PTHR12919:SF20">
    <property type="entry name" value="SMALL RIBOSOMAL SUBUNIT PROTEIN BS16M"/>
    <property type="match status" value="1"/>
</dbReference>
<organism evidence="5 6">
    <name type="scientific">candidate division Kazan bacterium</name>
    <dbReference type="NCBI Taxonomy" id="2202143"/>
    <lineage>
        <taxon>Bacteria</taxon>
        <taxon>Bacteria division Kazan-3B-28</taxon>
    </lineage>
</organism>
<dbReference type="GO" id="GO:0015935">
    <property type="term" value="C:small ribosomal subunit"/>
    <property type="evidence" value="ECO:0007669"/>
    <property type="project" value="TreeGrafter"/>
</dbReference>
<dbReference type="PANTHER" id="PTHR12919">
    <property type="entry name" value="30S RIBOSOMAL PROTEIN S16"/>
    <property type="match status" value="1"/>
</dbReference>
<dbReference type="PROSITE" id="PS00732">
    <property type="entry name" value="RIBOSOMAL_S16"/>
    <property type="match status" value="1"/>
</dbReference>
<dbReference type="InterPro" id="IPR020592">
    <property type="entry name" value="Ribosomal_bS16_CS"/>
</dbReference>
<accession>A0A420ZD44</accession>
<dbReference type="AlphaFoldDB" id="A0A420ZD44"/>